<dbReference type="InterPro" id="IPR006747">
    <property type="entry name" value="DUF599"/>
</dbReference>
<feature type="transmembrane region" description="Helical" evidence="1">
    <location>
        <begin position="6"/>
        <end position="28"/>
    </location>
</feature>
<dbReference type="PANTHER" id="PTHR31881">
    <property type="match status" value="1"/>
</dbReference>
<accession>A0A073IV49</accession>
<keyword evidence="3" id="KW-1185">Reference proteome</keyword>
<name>A0A073IV49_9RHOB</name>
<dbReference type="RefSeq" id="WP_037930561.1">
    <property type="nucleotide sequence ID" value="NZ_CP054599.1"/>
</dbReference>
<dbReference type="GeneID" id="68868355"/>
<dbReference type="PANTHER" id="PTHR31881:SF6">
    <property type="entry name" value="OS09G0494600 PROTEIN"/>
    <property type="match status" value="1"/>
</dbReference>
<feature type="transmembrane region" description="Helical" evidence="1">
    <location>
        <begin position="187"/>
        <end position="215"/>
    </location>
</feature>
<feature type="transmembrane region" description="Helical" evidence="1">
    <location>
        <begin position="115"/>
        <end position="134"/>
    </location>
</feature>
<dbReference type="Pfam" id="PF04654">
    <property type="entry name" value="DUF599"/>
    <property type="match status" value="1"/>
</dbReference>
<dbReference type="Proteomes" id="UP000027746">
    <property type="component" value="Unassembled WGS sequence"/>
</dbReference>
<proteinExistence type="predicted"/>
<evidence type="ECO:0000313" key="3">
    <source>
        <dbReference type="Proteomes" id="UP000027746"/>
    </source>
</evidence>
<comment type="caution">
    <text evidence="2">The sequence shown here is derived from an EMBL/GenBank/DDBJ whole genome shotgun (WGS) entry which is preliminary data.</text>
</comment>
<organism evidence="2 3">
    <name type="scientific">Pseudosulfitobacter pseudonitzschiae</name>
    <dbReference type="NCBI Taxonomy" id="1402135"/>
    <lineage>
        <taxon>Bacteria</taxon>
        <taxon>Pseudomonadati</taxon>
        <taxon>Pseudomonadota</taxon>
        <taxon>Alphaproteobacteria</taxon>
        <taxon>Rhodobacterales</taxon>
        <taxon>Roseobacteraceae</taxon>
        <taxon>Pseudosulfitobacter</taxon>
    </lineage>
</organism>
<sequence>MTWTNRLALFGTLDYVALALLVTAWLLIGWRVESTTSKHPSTARIMAGYRREWMVQMITRSPRIFDAQILASLRQSTAFFASTSAIAIGGALAMIGNAEHITDIANDLVLVSEPIFVWEAKLLIISLFLTNAFLKFVWSNRLFGYAAVVMASVPNDPNDPTTLPRANQSAEINITAARSFNRGLRAVYFGIAMAAWLLGPVPLMIATAFTLGVIWRREFASHSRKILMGTASSK</sequence>
<dbReference type="AlphaFoldDB" id="A0A073IV49"/>
<evidence type="ECO:0000313" key="2">
    <source>
        <dbReference type="EMBL" id="KEJ94208.1"/>
    </source>
</evidence>
<keyword evidence="1" id="KW-1133">Transmembrane helix</keyword>
<gene>
    <name evidence="2" type="ORF">SUH3_08135</name>
</gene>
<dbReference type="EMBL" id="JAMD01000017">
    <property type="protein sequence ID" value="KEJ94208.1"/>
    <property type="molecule type" value="Genomic_DNA"/>
</dbReference>
<feature type="transmembrane region" description="Helical" evidence="1">
    <location>
        <begin position="78"/>
        <end position="95"/>
    </location>
</feature>
<evidence type="ECO:0000256" key="1">
    <source>
        <dbReference type="SAM" id="Phobius"/>
    </source>
</evidence>
<keyword evidence="1" id="KW-0812">Transmembrane</keyword>
<reference evidence="2 3" key="1">
    <citation type="submission" date="2014-01" db="EMBL/GenBank/DDBJ databases">
        <title>Sulfitobacter sp. H3 (MCCC 1A00686) Genome Sequencing.</title>
        <authorList>
            <person name="Lai Q."/>
            <person name="Hong Z."/>
        </authorList>
    </citation>
    <scope>NUCLEOTIDE SEQUENCE [LARGE SCALE GENOMIC DNA]</scope>
    <source>
        <strain evidence="2 3">H3</strain>
    </source>
</reference>
<dbReference type="OrthoDB" id="9806874at2"/>
<keyword evidence="1" id="KW-0472">Membrane</keyword>
<protein>
    <submittedName>
        <fullName evidence="2">Membrane protein</fullName>
    </submittedName>
</protein>